<dbReference type="Gene3D" id="2.130.10.10">
    <property type="entry name" value="YVTN repeat-like/Quinoprotein amine dehydrogenase"/>
    <property type="match status" value="2"/>
</dbReference>
<evidence type="ECO:0000256" key="4">
    <source>
        <dbReference type="ARBA" id="ARBA00023242"/>
    </source>
</evidence>
<evidence type="ECO:0000256" key="5">
    <source>
        <dbReference type="SAM" id="SignalP"/>
    </source>
</evidence>
<gene>
    <name evidence="6" type="ORF">OXX778_LOCUS8260</name>
</gene>
<dbReference type="GO" id="GO:0005730">
    <property type="term" value="C:nucleolus"/>
    <property type="evidence" value="ECO:0007669"/>
    <property type="project" value="UniProtKB-SubCell"/>
</dbReference>
<dbReference type="OrthoDB" id="6262491at2759"/>
<dbReference type="Proteomes" id="UP000663879">
    <property type="component" value="Unassembled WGS sequence"/>
</dbReference>
<evidence type="ECO:0000256" key="3">
    <source>
        <dbReference type="ARBA" id="ARBA00022737"/>
    </source>
</evidence>
<feature type="signal peptide" evidence="5">
    <location>
        <begin position="1"/>
        <end position="20"/>
    </location>
</feature>
<feature type="chain" id="PRO_5032869572" evidence="5">
    <location>
        <begin position="21"/>
        <end position="387"/>
    </location>
</feature>
<dbReference type="InterPro" id="IPR015943">
    <property type="entry name" value="WD40/YVTN_repeat-like_dom_sf"/>
</dbReference>
<keyword evidence="3" id="KW-0677">Repeat</keyword>
<name>A0A813VG49_9BILA</name>
<evidence type="ECO:0000313" key="6">
    <source>
        <dbReference type="EMBL" id="CAF0837192.1"/>
    </source>
</evidence>
<comment type="subcellular location">
    <subcellularLocation>
        <location evidence="1">Nucleus</location>
        <location evidence="1">Nucleolus</location>
    </subcellularLocation>
</comment>
<sequence>MKSFYLILSLIISNFFGILSDNCFFKIDKDTKIENNSGLIVTFSDKNIINCLNECKSQENCYVVLVYNQTCKLFDTTSALNFTYASDYTIYRKFSNPSFEIELIPSLEIDIKKTRSFVRISHEEVAVSSLDNQTYILNVTSKNIIKVLQSSTDSITQLAVLNEQFLVVVMDSKEILIWDIRNYTLVHTIETKRYFTTIVVLDNGEFVCGTKGGYLIFWDAITFNQTKNIPIELFCIYDLVKLQNGDLALSLGGNGSIQIFDMKIFNITKILDNHEDVVRMIVLPNGDLISGSVDRKLIIWNTINWTAKNIFQLNKSIFCFSLIRNNYLLVGLGNGEIRILNLVSKKFEHSWQANTVRIRSILVLNDSSLISGSDDEVNFWNFSLIRN</sequence>
<proteinExistence type="predicted"/>
<dbReference type="InterPro" id="IPR036322">
    <property type="entry name" value="WD40_repeat_dom_sf"/>
</dbReference>
<dbReference type="PANTHER" id="PTHR19924">
    <property type="entry name" value="UTP15 U3 SMALL NUCLEOLAR RNA-ASSOCIATED PROTEIN 15 FAMILY MEMBER"/>
    <property type="match status" value="1"/>
</dbReference>
<reference evidence="6" key="1">
    <citation type="submission" date="2021-02" db="EMBL/GenBank/DDBJ databases">
        <authorList>
            <person name="Nowell W R."/>
        </authorList>
    </citation>
    <scope>NUCLEOTIDE SEQUENCE</scope>
    <source>
        <strain evidence="6">Ploen Becks lab</strain>
    </source>
</reference>
<keyword evidence="7" id="KW-1185">Reference proteome</keyword>
<dbReference type="AlphaFoldDB" id="A0A813VG49"/>
<dbReference type="Pfam" id="PF00400">
    <property type="entry name" value="WD40"/>
    <property type="match status" value="1"/>
</dbReference>
<evidence type="ECO:0000256" key="1">
    <source>
        <dbReference type="ARBA" id="ARBA00004604"/>
    </source>
</evidence>
<organism evidence="6 7">
    <name type="scientific">Brachionus calyciflorus</name>
    <dbReference type="NCBI Taxonomy" id="104777"/>
    <lineage>
        <taxon>Eukaryota</taxon>
        <taxon>Metazoa</taxon>
        <taxon>Spiralia</taxon>
        <taxon>Gnathifera</taxon>
        <taxon>Rotifera</taxon>
        <taxon>Eurotatoria</taxon>
        <taxon>Monogononta</taxon>
        <taxon>Pseudotrocha</taxon>
        <taxon>Ploima</taxon>
        <taxon>Brachionidae</taxon>
        <taxon>Brachionus</taxon>
    </lineage>
</organism>
<dbReference type="SUPFAM" id="SSF50978">
    <property type="entry name" value="WD40 repeat-like"/>
    <property type="match status" value="1"/>
</dbReference>
<keyword evidence="2" id="KW-0853">WD repeat</keyword>
<keyword evidence="5" id="KW-0732">Signal</keyword>
<protein>
    <submittedName>
        <fullName evidence="6">Uncharacterized protein</fullName>
    </submittedName>
</protein>
<evidence type="ECO:0000313" key="7">
    <source>
        <dbReference type="Proteomes" id="UP000663879"/>
    </source>
</evidence>
<comment type="caution">
    <text evidence="6">The sequence shown here is derived from an EMBL/GenBank/DDBJ whole genome shotgun (WGS) entry which is preliminary data.</text>
</comment>
<accession>A0A813VG49</accession>
<evidence type="ECO:0000256" key="2">
    <source>
        <dbReference type="ARBA" id="ARBA00022574"/>
    </source>
</evidence>
<dbReference type="InterPro" id="IPR001680">
    <property type="entry name" value="WD40_rpt"/>
</dbReference>
<dbReference type="GO" id="GO:0006364">
    <property type="term" value="P:rRNA processing"/>
    <property type="evidence" value="ECO:0007669"/>
    <property type="project" value="TreeGrafter"/>
</dbReference>
<dbReference type="SMART" id="SM00320">
    <property type="entry name" value="WD40"/>
    <property type="match status" value="6"/>
</dbReference>
<keyword evidence="4" id="KW-0539">Nucleus</keyword>
<dbReference type="EMBL" id="CAJNOC010001123">
    <property type="protein sequence ID" value="CAF0837192.1"/>
    <property type="molecule type" value="Genomic_DNA"/>
</dbReference>
<dbReference type="GO" id="GO:0045943">
    <property type="term" value="P:positive regulation of transcription by RNA polymerase I"/>
    <property type="evidence" value="ECO:0007669"/>
    <property type="project" value="TreeGrafter"/>
</dbReference>
<dbReference type="PANTHER" id="PTHR19924:SF26">
    <property type="entry name" value="U3 SMALL NUCLEOLAR RNA-ASSOCIATED PROTEIN 15 HOMOLOG"/>
    <property type="match status" value="1"/>
</dbReference>